<evidence type="ECO:0000256" key="3">
    <source>
        <dbReference type="ARBA" id="ARBA00022840"/>
    </source>
</evidence>
<dbReference type="InterPro" id="IPR003439">
    <property type="entry name" value="ABC_transporter-like_ATP-bd"/>
</dbReference>
<keyword evidence="6" id="KW-1185">Reference proteome</keyword>
<accession>A0ABV7ZK86</accession>
<dbReference type="InterPro" id="IPR051782">
    <property type="entry name" value="ABC_Transporter_VariousFunc"/>
</dbReference>
<dbReference type="SMART" id="SM00382">
    <property type="entry name" value="AAA"/>
    <property type="match status" value="1"/>
</dbReference>
<proteinExistence type="predicted"/>
<dbReference type="InterPro" id="IPR027417">
    <property type="entry name" value="P-loop_NTPase"/>
</dbReference>
<keyword evidence="3 5" id="KW-0067">ATP-binding</keyword>
<dbReference type="Proteomes" id="UP001595783">
    <property type="component" value="Unassembled WGS sequence"/>
</dbReference>
<protein>
    <submittedName>
        <fullName evidence="5">ATP-binding cassette domain-containing protein</fullName>
    </submittedName>
</protein>
<gene>
    <name evidence="5" type="ORF">ACFOPX_06230</name>
</gene>
<organism evidence="5 6">
    <name type="scientific">Helicobacter baculiformis</name>
    <dbReference type="NCBI Taxonomy" id="427351"/>
    <lineage>
        <taxon>Bacteria</taxon>
        <taxon>Pseudomonadati</taxon>
        <taxon>Campylobacterota</taxon>
        <taxon>Epsilonproteobacteria</taxon>
        <taxon>Campylobacterales</taxon>
        <taxon>Helicobacteraceae</taxon>
        <taxon>Helicobacter</taxon>
    </lineage>
</organism>
<name>A0ABV7ZK86_9HELI</name>
<evidence type="ECO:0000259" key="4">
    <source>
        <dbReference type="PROSITE" id="PS50893"/>
    </source>
</evidence>
<dbReference type="GO" id="GO:0005524">
    <property type="term" value="F:ATP binding"/>
    <property type="evidence" value="ECO:0007669"/>
    <property type="project" value="UniProtKB-KW"/>
</dbReference>
<dbReference type="SUPFAM" id="SSF52540">
    <property type="entry name" value="P-loop containing nucleoside triphosphate hydrolases"/>
    <property type="match status" value="1"/>
</dbReference>
<sequence length="298" mass="32999">MRLDIQILRYCGSENLKPLHPLSVENLSFAEHTSTALIGSNGAGKSTLLGALLGFRPDFALQASLNGIAYANTTPPLHAKVGYSAPSINFPVGLKAKDLVKFYEHIYGSCQLDFFPQDLLSKLYDSFSDGQKQRLKLDLSLGHNPDLLILDEPESSLDEPTIMRVAEAISARNKDKKTSLIATHNAAILQSCTRVLCLHQGRILQHGTLTEGILTLLGDLALEVSYENEAECQDITQTLKDKYQLTMRLDSQHAIFFGTTALKDCLREPPLSTKRMGLNLRPTKAQDLLLALNHWEKE</sequence>
<reference evidence="6" key="1">
    <citation type="journal article" date="2019" name="Int. J. Syst. Evol. Microbiol.">
        <title>The Global Catalogue of Microorganisms (GCM) 10K type strain sequencing project: providing services to taxonomists for standard genome sequencing and annotation.</title>
        <authorList>
            <consortium name="The Broad Institute Genomics Platform"/>
            <consortium name="The Broad Institute Genome Sequencing Center for Infectious Disease"/>
            <person name="Wu L."/>
            <person name="Ma J."/>
        </authorList>
    </citation>
    <scope>NUCLEOTIDE SEQUENCE [LARGE SCALE GENOMIC DNA]</scope>
    <source>
        <strain evidence="6">CCUG 53816</strain>
    </source>
</reference>
<dbReference type="PROSITE" id="PS50893">
    <property type="entry name" value="ABC_TRANSPORTER_2"/>
    <property type="match status" value="1"/>
</dbReference>
<keyword evidence="2" id="KW-0547">Nucleotide-binding</keyword>
<comment type="caution">
    <text evidence="5">The sequence shown here is derived from an EMBL/GenBank/DDBJ whole genome shotgun (WGS) entry which is preliminary data.</text>
</comment>
<dbReference type="InterPro" id="IPR003593">
    <property type="entry name" value="AAA+_ATPase"/>
</dbReference>
<evidence type="ECO:0000256" key="1">
    <source>
        <dbReference type="ARBA" id="ARBA00022448"/>
    </source>
</evidence>
<evidence type="ECO:0000313" key="5">
    <source>
        <dbReference type="EMBL" id="MFC3848119.1"/>
    </source>
</evidence>
<dbReference type="PANTHER" id="PTHR42939">
    <property type="entry name" value="ABC TRANSPORTER ATP-BINDING PROTEIN ALBC-RELATED"/>
    <property type="match status" value="1"/>
</dbReference>
<evidence type="ECO:0000313" key="6">
    <source>
        <dbReference type="Proteomes" id="UP001595783"/>
    </source>
</evidence>
<dbReference type="EMBL" id="JBHRZO010000039">
    <property type="protein sequence ID" value="MFC3848119.1"/>
    <property type="molecule type" value="Genomic_DNA"/>
</dbReference>
<dbReference type="Pfam" id="PF00005">
    <property type="entry name" value="ABC_tran"/>
    <property type="match status" value="1"/>
</dbReference>
<feature type="domain" description="ABC transporter" evidence="4">
    <location>
        <begin position="3"/>
        <end position="225"/>
    </location>
</feature>
<dbReference type="RefSeq" id="WP_158653066.1">
    <property type="nucleotide sequence ID" value="NZ_FZMF01000006.1"/>
</dbReference>
<keyword evidence="1" id="KW-0813">Transport</keyword>
<dbReference type="PANTHER" id="PTHR42939:SF1">
    <property type="entry name" value="ABC TRANSPORTER ATP-BINDING PROTEIN ALBC-RELATED"/>
    <property type="match status" value="1"/>
</dbReference>
<evidence type="ECO:0000256" key="2">
    <source>
        <dbReference type="ARBA" id="ARBA00022741"/>
    </source>
</evidence>
<dbReference type="Gene3D" id="3.40.50.300">
    <property type="entry name" value="P-loop containing nucleotide triphosphate hydrolases"/>
    <property type="match status" value="1"/>
</dbReference>